<reference evidence="2" key="1">
    <citation type="submission" date="2022-01" db="EMBL/GenBank/DDBJ databases">
        <title>Genome Sequence Resource for Two Populations of Ditylenchus destructor, the Migratory Endoparasitic Phytonematode.</title>
        <authorList>
            <person name="Zhang H."/>
            <person name="Lin R."/>
            <person name="Xie B."/>
        </authorList>
    </citation>
    <scope>NUCLEOTIDE SEQUENCE</scope>
    <source>
        <strain evidence="2">BazhouSP</strain>
    </source>
</reference>
<gene>
    <name evidence="2" type="ORF">DdX_17748</name>
</gene>
<sequence length="149" mass="15396">MQTRSDSTTTLAPGQPTTTIPTTVLITTTIPVTTTTPLTTTTPAQTTTSTTTTTTTTTTPVCVNGVGSSCLAFDRADTANIREGTEAPISTSPCTTAPISKSCYNSHTEAESMNVKSGPVPSRVKVITGSAFCDPQQTSFKPSLDAKMA</sequence>
<dbReference type="Proteomes" id="UP001201812">
    <property type="component" value="Unassembled WGS sequence"/>
</dbReference>
<proteinExistence type="predicted"/>
<protein>
    <submittedName>
        <fullName evidence="2">Uncharacterized protein</fullName>
    </submittedName>
</protein>
<name>A0AAD4MQS7_9BILA</name>
<comment type="caution">
    <text evidence="2">The sequence shown here is derived from an EMBL/GenBank/DDBJ whole genome shotgun (WGS) entry which is preliminary data.</text>
</comment>
<evidence type="ECO:0000313" key="3">
    <source>
        <dbReference type="Proteomes" id="UP001201812"/>
    </source>
</evidence>
<dbReference type="EMBL" id="JAKKPZ010000207">
    <property type="protein sequence ID" value="KAI1698711.1"/>
    <property type="molecule type" value="Genomic_DNA"/>
</dbReference>
<feature type="region of interest" description="Disordered" evidence="1">
    <location>
        <begin position="34"/>
        <end position="56"/>
    </location>
</feature>
<accession>A0AAD4MQS7</accession>
<evidence type="ECO:0000313" key="2">
    <source>
        <dbReference type="EMBL" id="KAI1698711.1"/>
    </source>
</evidence>
<organism evidence="2 3">
    <name type="scientific">Ditylenchus destructor</name>
    <dbReference type="NCBI Taxonomy" id="166010"/>
    <lineage>
        <taxon>Eukaryota</taxon>
        <taxon>Metazoa</taxon>
        <taxon>Ecdysozoa</taxon>
        <taxon>Nematoda</taxon>
        <taxon>Chromadorea</taxon>
        <taxon>Rhabditida</taxon>
        <taxon>Tylenchina</taxon>
        <taxon>Tylenchomorpha</taxon>
        <taxon>Sphaerularioidea</taxon>
        <taxon>Anguinidae</taxon>
        <taxon>Anguininae</taxon>
        <taxon>Ditylenchus</taxon>
    </lineage>
</organism>
<keyword evidence="3" id="KW-1185">Reference proteome</keyword>
<feature type="region of interest" description="Disordered" evidence="1">
    <location>
        <begin position="1"/>
        <end position="20"/>
    </location>
</feature>
<dbReference type="AlphaFoldDB" id="A0AAD4MQS7"/>
<feature type="compositionally biased region" description="Low complexity" evidence="1">
    <location>
        <begin position="8"/>
        <end position="20"/>
    </location>
</feature>
<evidence type="ECO:0000256" key="1">
    <source>
        <dbReference type="SAM" id="MobiDB-lite"/>
    </source>
</evidence>